<dbReference type="EMBL" id="JASBWU010000002">
    <property type="protein sequence ID" value="KAJ9124032.1"/>
    <property type="molecule type" value="Genomic_DNA"/>
</dbReference>
<name>A0ACC2XL93_9TREE</name>
<evidence type="ECO:0000313" key="1">
    <source>
        <dbReference type="EMBL" id="KAJ9124032.1"/>
    </source>
</evidence>
<reference evidence="1" key="1">
    <citation type="submission" date="2023-04" db="EMBL/GenBank/DDBJ databases">
        <title>Draft Genome sequencing of Naganishia species isolated from polar environments using Oxford Nanopore Technology.</title>
        <authorList>
            <person name="Leo P."/>
            <person name="Venkateswaran K."/>
        </authorList>
    </citation>
    <scope>NUCLEOTIDE SEQUENCE</scope>
    <source>
        <strain evidence="1">MNA-CCFEE 5425</strain>
    </source>
</reference>
<sequence length="589" mass="66483">MKPVCSICGSGLLEDELDEYGQAITIVKVSPCGHVYHRHCVQKHNDYHERNSVGQGALSCPICRQSIVSAEGELQCESIFLSTEDEYSSQGRQLTNQRTALTDGEKAVLGLAKELKEESRDAFNIQRNILPNRSLRQLCREGVFQQLADWPERLKVRLCEVQEKKAVSLLADNLQEWLTLSAGIIEACEKTRGLPEIIDNYKTRITELQNKVTAQQSASAKAALQHQRQLHEVAAQTRQREHHAADQYRRNEARLKADYEKDVQLWRVKFQNAQDGGNSAATALLEQQKRVADLQDELDSVRNEGSTAKARAQKLQLKLTRKADEHMQMQQQIKDYEAEISILKAEKQTSEQRMREMTESHSARRPVARRTYDDHESLYHPTANTSTVGSYARDADESLAVDSPIMETPSRRSRKAHPTFRIIPGRESKQRSRDLGSFNIVAPDSDEEGSFEQIRKDEPVPKPFKSRGGHARNPFAKSNSHNADELEQPVRSLVSKSHLLRDIGPTVIDILSSDPPSEPEIEAIPPPPQKRRRPSPWENRIDPSEIRVVGGKRHKMVAAVFKKPTAHQKATAIVGTRASGPKRMRRAIA</sequence>
<gene>
    <name evidence="1" type="ORF">QFC22_000825</name>
</gene>
<accession>A0ACC2XL93</accession>
<dbReference type="Proteomes" id="UP001243375">
    <property type="component" value="Unassembled WGS sequence"/>
</dbReference>
<keyword evidence="2" id="KW-1185">Reference proteome</keyword>
<comment type="caution">
    <text evidence="1">The sequence shown here is derived from an EMBL/GenBank/DDBJ whole genome shotgun (WGS) entry which is preliminary data.</text>
</comment>
<proteinExistence type="predicted"/>
<protein>
    <submittedName>
        <fullName evidence="1">Uncharacterized protein</fullName>
    </submittedName>
</protein>
<evidence type="ECO:0000313" key="2">
    <source>
        <dbReference type="Proteomes" id="UP001243375"/>
    </source>
</evidence>
<organism evidence="1 2">
    <name type="scientific">Naganishia vaughanmartiniae</name>
    <dbReference type="NCBI Taxonomy" id="1424756"/>
    <lineage>
        <taxon>Eukaryota</taxon>
        <taxon>Fungi</taxon>
        <taxon>Dikarya</taxon>
        <taxon>Basidiomycota</taxon>
        <taxon>Agaricomycotina</taxon>
        <taxon>Tremellomycetes</taxon>
        <taxon>Filobasidiales</taxon>
        <taxon>Filobasidiaceae</taxon>
        <taxon>Naganishia</taxon>
    </lineage>
</organism>